<dbReference type="InterPro" id="IPR021955">
    <property type="entry name" value="DUF3572"/>
</dbReference>
<reference evidence="2 3" key="1">
    <citation type="submission" date="2021-09" db="EMBL/GenBank/DDBJ databases">
        <title>The complete genome sequence of a new microorganism.</title>
        <authorList>
            <person name="Zi Z."/>
        </authorList>
    </citation>
    <scope>NUCLEOTIDE SEQUENCE [LARGE SCALE GENOMIC DNA]</scope>
    <source>
        <strain evidence="2 3">WGZ8</strain>
    </source>
</reference>
<sequence length="115" mass="12705">MARGSERPEDAEGLAIKVLNHIVADLDRMIQFLNVTGLQPETIRASAKSPLFLLGVLDYVSKDDELLETIHQELGIRPAAILMAAVHLTPEPETKPPSEKPARTALALPRRSLYR</sequence>
<dbReference type="Pfam" id="PF12096">
    <property type="entry name" value="DUF3572"/>
    <property type="match status" value="1"/>
</dbReference>
<gene>
    <name evidence="2" type="ORF">K9B37_22800</name>
</gene>
<name>A0ABS7VV85_9HYPH</name>
<accession>A0ABS7VV85</accession>
<protein>
    <submittedName>
        <fullName evidence="2">DUF3572 domain-containing protein</fullName>
    </submittedName>
</protein>
<keyword evidence="3" id="KW-1185">Reference proteome</keyword>
<dbReference type="EMBL" id="JAIRBM010000027">
    <property type="protein sequence ID" value="MBZ6079089.1"/>
    <property type="molecule type" value="Genomic_DNA"/>
</dbReference>
<dbReference type="RefSeq" id="WP_224315838.1">
    <property type="nucleotide sequence ID" value="NZ_JAIRBM010000027.1"/>
</dbReference>
<comment type="caution">
    <text evidence="2">The sequence shown here is derived from an EMBL/GenBank/DDBJ whole genome shotgun (WGS) entry which is preliminary data.</text>
</comment>
<proteinExistence type="predicted"/>
<dbReference type="Proteomes" id="UP000704176">
    <property type="component" value="Unassembled WGS sequence"/>
</dbReference>
<evidence type="ECO:0000256" key="1">
    <source>
        <dbReference type="SAM" id="MobiDB-lite"/>
    </source>
</evidence>
<evidence type="ECO:0000313" key="3">
    <source>
        <dbReference type="Proteomes" id="UP000704176"/>
    </source>
</evidence>
<organism evidence="2 3">
    <name type="scientific">Microvirga puerhi</name>
    <dbReference type="NCBI Taxonomy" id="2876078"/>
    <lineage>
        <taxon>Bacteria</taxon>
        <taxon>Pseudomonadati</taxon>
        <taxon>Pseudomonadota</taxon>
        <taxon>Alphaproteobacteria</taxon>
        <taxon>Hyphomicrobiales</taxon>
        <taxon>Methylobacteriaceae</taxon>
        <taxon>Microvirga</taxon>
    </lineage>
</organism>
<feature type="region of interest" description="Disordered" evidence="1">
    <location>
        <begin position="90"/>
        <end position="115"/>
    </location>
</feature>
<feature type="compositionally biased region" description="Basic and acidic residues" evidence="1">
    <location>
        <begin position="90"/>
        <end position="102"/>
    </location>
</feature>
<evidence type="ECO:0000313" key="2">
    <source>
        <dbReference type="EMBL" id="MBZ6079089.1"/>
    </source>
</evidence>